<keyword evidence="3" id="KW-1185">Reference proteome</keyword>
<reference evidence="3" key="1">
    <citation type="journal article" date="2019" name="Int. J. Syst. Evol. Microbiol.">
        <title>The Global Catalogue of Microorganisms (GCM) 10K type strain sequencing project: providing services to taxonomists for standard genome sequencing and annotation.</title>
        <authorList>
            <consortium name="The Broad Institute Genomics Platform"/>
            <consortium name="The Broad Institute Genome Sequencing Center for Infectious Disease"/>
            <person name="Wu L."/>
            <person name="Ma J."/>
        </authorList>
    </citation>
    <scope>NUCLEOTIDE SEQUENCE [LARGE SCALE GENOMIC DNA]</scope>
    <source>
        <strain evidence="3">CGMCC 4.7152</strain>
    </source>
</reference>
<comment type="caution">
    <text evidence="2">The sequence shown here is derived from an EMBL/GenBank/DDBJ whole genome shotgun (WGS) entry which is preliminary data.</text>
</comment>
<dbReference type="Proteomes" id="UP001595912">
    <property type="component" value="Unassembled WGS sequence"/>
</dbReference>
<feature type="chain" id="PRO_5047107154" description="Lipoprotein" evidence="1">
    <location>
        <begin position="20"/>
        <end position="209"/>
    </location>
</feature>
<evidence type="ECO:0008006" key="4">
    <source>
        <dbReference type="Google" id="ProtNLM"/>
    </source>
</evidence>
<dbReference type="RefSeq" id="WP_380114993.1">
    <property type="nucleotide sequence ID" value="NZ_JBHSIU010000013.1"/>
</dbReference>
<name>A0ABV9VST8_9ACTN</name>
<feature type="signal peptide" evidence="1">
    <location>
        <begin position="1"/>
        <end position="19"/>
    </location>
</feature>
<keyword evidence="1" id="KW-0732">Signal</keyword>
<evidence type="ECO:0000313" key="2">
    <source>
        <dbReference type="EMBL" id="MFC4998749.1"/>
    </source>
</evidence>
<evidence type="ECO:0000313" key="3">
    <source>
        <dbReference type="Proteomes" id="UP001595912"/>
    </source>
</evidence>
<dbReference type="EMBL" id="JBHSIU010000013">
    <property type="protein sequence ID" value="MFC4998749.1"/>
    <property type="molecule type" value="Genomic_DNA"/>
</dbReference>
<accession>A0ABV9VST8</accession>
<organism evidence="2 3">
    <name type="scientific">Dactylosporangium cerinum</name>
    <dbReference type="NCBI Taxonomy" id="1434730"/>
    <lineage>
        <taxon>Bacteria</taxon>
        <taxon>Bacillati</taxon>
        <taxon>Actinomycetota</taxon>
        <taxon>Actinomycetes</taxon>
        <taxon>Micromonosporales</taxon>
        <taxon>Micromonosporaceae</taxon>
        <taxon>Dactylosporangium</taxon>
    </lineage>
</organism>
<gene>
    <name evidence="2" type="ORF">ACFPIJ_13000</name>
</gene>
<protein>
    <recommendedName>
        <fullName evidence="4">Lipoprotein</fullName>
    </recommendedName>
</protein>
<evidence type="ECO:0000256" key="1">
    <source>
        <dbReference type="SAM" id="SignalP"/>
    </source>
</evidence>
<proteinExistence type="predicted"/>
<sequence length="209" mass="20890">MSSTAAAILLSALTLTLSACDSGSTPVEPESSRATPASALLTVEDLPDGYATSPPQAQPEVSAAGSVSVAGCDVLLNRFRDGGTGVRFEAGTAGPFLAEELADDAGAPGVLRELAGRCAAFTDTDAGGETTGVTVAEGGLPSLGDESVAFLMTASGGAGDDAYTLGGYLLAIRVGGTTCTIVHFGQPGVDPAETEEIARAAVRKLQRRQ</sequence>